<feature type="transmembrane region" description="Helical" evidence="1">
    <location>
        <begin position="39"/>
        <end position="60"/>
    </location>
</feature>
<dbReference type="RefSeq" id="WP_003474437.1">
    <property type="nucleotide sequence ID" value="NZ_LT604072.1"/>
</dbReference>
<organism evidence="2 3">
    <name type="scientific">Xanthomonas translucens pv. translucens DSM 18974</name>
    <dbReference type="NCBI Taxonomy" id="1261556"/>
    <lineage>
        <taxon>Bacteria</taxon>
        <taxon>Pseudomonadati</taxon>
        <taxon>Pseudomonadota</taxon>
        <taxon>Gammaproteobacteria</taxon>
        <taxon>Lysobacterales</taxon>
        <taxon>Lysobacteraceae</taxon>
        <taxon>Xanthomonas</taxon>
        <taxon>Xanthomonas translucens group</taxon>
    </lineage>
</organism>
<reference evidence="3" key="1">
    <citation type="submission" date="2016-07" db="EMBL/GenBank/DDBJ databases">
        <authorList>
            <person name="Jaenicke Sebastian"/>
        </authorList>
    </citation>
    <scope>NUCLEOTIDE SEQUENCE [LARGE SCALE GENOMIC DNA]</scope>
</reference>
<keyword evidence="1" id="KW-1133">Transmembrane helix</keyword>
<evidence type="ECO:0000313" key="2">
    <source>
        <dbReference type="EMBL" id="SCB04818.1"/>
    </source>
</evidence>
<dbReference type="PATRIC" id="fig|1261556.5.peg.2161"/>
<evidence type="ECO:0000313" key="3">
    <source>
        <dbReference type="Proteomes" id="UP000093071"/>
    </source>
</evidence>
<gene>
    <name evidence="2" type="ORF">BN444_00313</name>
</gene>
<keyword evidence="1" id="KW-0472">Membrane</keyword>
<dbReference type="EMBL" id="LT604072">
    <property type="protein sequence ID" value="SCB04818.1"/>
    <property type="molecule type" value="Genomic_DNA"/>
</dbReference>
<accession>A0A1C3TNN9</accession>
<dbReference type="AlphaFoldDB" id="A0A1C3TNN9"/>
<dbReference type="Proteomes" id="UP000093071">
    <property type="component" value="Chromosome I"/>
</dbReference>
<proteinExistence type="predicted"/>
<name>A0A1C3TNN9_XANCT</name>
<keyword evidence="1" id="KW-0812">Transmembrane</keyword>
<protein>
    <submittedName>
        <fullName evidence="2">Hypothetical membrane protein</fullName>
    </submittedName>
</protein>
<sequence length="67" mass="7094">MTRVLTCIDAVPAQDGTCAQTAWLDQASWVDMLPTVQQAGVVGGAYFAGLMTLAVVRGLLNPKTIEE</sequence>
<evidence type="ECO:0000256" key="1">
    <source>
        <dbReference type="SAM" id="Phobius"/>
    </source>
</evidence>